<name>A0ABM1EGM2_PRICU</name>
<keyword evidence="3" id="KW-0493">Microtubule</keyword>
<organism evidence="10 11">
    <name type="scientific">Priapulus caudatus</name>
    <name type="common">Priapulid worm</name>
    <dbReference type="NCBI Taxonomy" id="37621"/>
    <lineage>
        <taxon>Eukaryota</taxon>
        <taxon>Metazoa</taxon>
        <taxon>Ecdysozoa</taxon>
        <taxon>Scalidophora</taxon>
        <taxon>Priapulida</taxon>
        <taxon>Priapulimorpha</taxon>
        <taxon>Priapulimorphida</taxon>
        <taxon>Priapulidae</taxon>
        <taxon>Priapulus</taxon>
    </lineage>
</organism>
<feature type="coiled-coil region" evidence="7">
    <location>
        <begin position="1153"/>
        <end position="1275"/>
    </location>
</feature>
<feature type="domain" description="CAP-Gly" evidence="9">
    <location>
        <begin position="229"/>
        <end position="271"/>
    </location>
</feature>
<feature type="region of interest" description="Disordered" evidence="8">
    <location>
        <begin position="284"/>
        <end position="350"/>
    </location>
</feature>
<evidence type="ECO:0000256" key="8">
    <source>
        <dbReference type="SAM" id="MobiDB-lite"/>
    </source>
</evidence>
<feature type="coiled-coil region" evidence="7">
    <location>
        <begin position="1301"/>
        <end position="1338"/>
    </location>
</feature>
<dbReference type="InterPro" id="IPR032108">
    <property type="entry name" value="CLIP1_ZNF"/>
</dbReference>
<dbReference type="SUPFAM" id="SSF74924">
    <property type="entry name" value="Cap-Gly domain"/>
    <property type="match status" value="2"/>
</dbReference>
<dbReference type="Pfam" id="PF01302">
    <property type="entry name" value="CAP_GLY"/>
    <property type="match status" value="2"/>
</dbReference>
<dbReference type="PROSITE" id="PS00845">
    <property type="entry name" value="CAP_GLY_1"/>
    <property type="match status" value="2"/>
</dbReference>
<evidence type="ECO:0000313" key="11">
    <source>
        <dbReference type="RefSeq" id="XP_014671343.1"/>
    </source>
</evidence>
<keyword evidence="4" id="KW-0677">Repeat</keyword>
<feature type="region of interest" description="Disordered" evidence="8">
    <location>
        <begin position="872"/>
        <end position="893"/>
    </location>
</feature>
<dbReference type="PANTHER" id="PTHR18916">
    <property type="entry name" value="DYNACTIN 1-RELATED MICROTUBULE-BINDING"/>
    <property type="match status" value="1"/>
</dbReference>
<dbReference type="SMART" id="SM01052">
    <property type="entry name" value="CAP_GLY"/>
    <property type="match status" value="2"/>
</dbReference>
<keyword evidence="5 7" id="KW-0175">Coiled coil</keyword>
<evidence type="ECO:0000256" key="6">
    <source>
        <dbReference type="ARBA" id="ARBA00023212"/>
    </source>
</evidence>
<feature type="coiled-coil region" evidence="7">
    <location>
        <begin position="464"/>
        <end position="505"/>
    </location>
</feature>
<protein>
    <submittedName>
        <fullName evidence="11">CAP-Gly domain-containing linker protein 1-like</fullName>
    </submittedName>
</protein>
<dbReference type="InterPro" id="IPR000938">
    <property type="entry name" value="CAP-Gly_domain"/>
</dbReference>
<feature type="domain" description="CAP-Gly" evidence="9">
    <location>
        <begin position="88"/>
        <end position="130"/>
    </location>
</feature>
<evidence type="ECO:0000256" key="7">
    <source>
        <dbReference type="SAM" id="Coils"/>
    </source>
</evidence>
<dbReference type="GeneID" id="106812089"/>
<dbReference type="Proteomes" id="UP000695022">
    <property type="component" value="Unplaced"/>
</dbReference>
<dbReference type="PANTHER" id="PTHR18916:SF82">
    <property type="entry name" value="CAP-GLY DOMAIN-CONTAINING PROTEIN"/>
    <property type="match status" value="1"/>
</dbReference>
<dbReference type="RefSeq" id="XP_014671343.1">
    <property type="nucleotide sequence ID" value="XM_014815857.1"/>
</dbReference>
<sequence length="1493" mass="165236">MSQKPSGLRPPSKLPAKSANANVLNAVTQSARKAGLPTPAAEQYAHRVAAKLHHASDSGALSQTGDGYIVGDRVWVGGTKPGLIAFLGETQFAPGEWAGVVLDETIGKNDGSVAGVRYFQCEAKRGVFSRAAKLTRAPSEDGVAAAAAAATPTRPPAAMPARPQNGLTAANLARVAKGAAPPPGGLRKSSLTASVSSLGSESGRERKSLRVGDRVLVSGTKTGTLRYLGATDFAKGDWAGIELDDAQGKNDGSVAGKRYFDCKPKCGLFAPVIKVVRLARPPPQVKPLTRQSLSSHTPGALTRSRSGSQDSINTLSSTSSRGRVRLGVTSLTSQSSPKGAQRSNVQATHNALHDALREKEQHLDQLMRERDNERCDFGRAAAKADELEQELAKLRTDYDRLAEESAENIGVLQGDFENTDEANTSLANQLVDEQRKCEDLQFRVEELVLNKGESLDGVANIERIAELEESLLKEAAKIHDLESALKEERDRIKTLEEKAEESVAGSDAQRTLMASVVEEKQVLTALVADLQGKATESEQNCQTHLSQVEELQRKLTAADERVQEVEGSLSAMAGGQDERLIQLDSSLKTERTKVEELNSNLQAEKTKLTQLDLSLKGEKTKVAELDSSLEAEKAKVVELDSNLQAEKTKVAELDSSLEAEKAKVVELDSNLQAEKTKVAELDSSLEAEKAKVVELDSNLQAEKTKVTELDSSLEVEKAKVAELAFKFGGREDYEQKGYRSKRQLRQKDRKVEELQSTITDKGSEKAEVQKQLQSSQKRQFNLKNSLIVYRVSCNLQLRLKNPSVRPTENNFTPARKRAVQHKEQLDGLEKQLQSTTVAKDSETSDLQKQLQSSQEEAVQLKEQLGSLQKELQSTTEVNDSEASELQKQLKNSQEEAVQHKEQLDSLQKELQSTTVAKDTETSDLQKQLQSSQEEAVQLKEQFGSLEKQLQSTTLAKDTETSEVHKQLQSSHGEAGQLREQLAKLQEELNILSADKENLKAEHEATSAQLETVKSQAQVIITESKEKVTQLSETMQEKLAETQKQLSELTRDRDAALSQSKEVAAAQDELKRVREEEEFTKAEMQTELEEQKDSLGKMKLEISELLAANALQKEEAERLLQQGAQGEHALSEHLSQQRQQLEQNKVQLLAYDELKKMREEEEFKMAEMQACMEEQEESMVTMKEQNATLQEKVHSFEHELDEHRKGLANEEQALTIKLSALQLELSQTKKLLDESNSTRGTISDELTRLKSIELDKAELENSKETLEEQLQMAVQRERDAIQLTKKLKEELVSKVDAGNDAVSQKDQDLEFMQAELSVLQAEIAAVDKLKVAIATLEKEKLLLTGRLTEVESLQDAEKAANAALLQDSADPLVNRLKEEYESSVSQVDFLNGVIVDLQRRNDELIARIRILEATEEDVANLQLTGSPTRLMAPRLFCDICDVFDLHETEDCPTQMSESPPQTHYHGARDADRPYCDICEVFGHWTAECDDEQTF</sequence>
<accession>A0ABM1EGM2</accession>
<feature type="compositionally biased region" description="Polar residues" evidence="8">
    <location>
        <begin position="329"/>
        <end position="349"/>
    </location>
</feature>
<evidence type="ECO:0000256" key="1">
    <source>
        <dbReference type="ARBA" id="ARBA00004245"/>
    </source>
</evidence>
<dbReference type="PROSITE" id="PS50245">
    <property type="entry name" value="CAP_GLY_2"/>
    <property type="match status" value="2"/>
</dbReference>
<feature type="coiled-coil region" evidence="7">
    <location>
        <begin position="534"/>
        <end position="705"/>
    </location>
</feature>
<evidence type="ECO:0000256" key="2">
    <source>
        <dbReference type="ARBA" id="ARBA00022490"/>
    </source>
</evidence>
<comment type="subcellular location">
    <subcellularLocation>
        <location evidence="1">Cytoplasm</location>
        <location evidence="1">Cytoskeleton</location>
    </subcellularLocation>
</comment>
<feature type="compositionally biased region" description="Low complexity" evidence="8">
    <location>
        <begin position="188"/>
        <end position="201"/>
    </location>
</feature>
<feature type="compositionally biased region" description="Polar residues" evidence="8">
    <location>
        <begin position="289"/>
        <end position="321"/>
    </location>
</feature>
<keyword evidence="2" id="KW-0963">Cytoplasm</keyword>
<dbReference type="Pfam" id="PF16641">
    <property type="entry name" value="CLIP1_ZNF"/>
    <property type="match status" value="2"/>
</dbReference>
<evidence type="ECO:0000313" key="10">
    <source>
        <dbReference type="Proteomes" id="UP000695022"/>
    </source>
</evidence>
<feature type="compositionally biased region" description="Basic and acidic residues" evidence="8">
    <location>
        <begin position="956"/>
        <end position="965"/>
    </location>
</feature>
<reference evidence="11" key="1">
    <citation type="submission" date="2025-08" db="UniProtKB">
        <authorList>
            <consortium name="RefSeq"/>
        </authorList>
    </citation>
    <scope>IDENTIFICATION</scope>
</reference>
<dbReference type="InterPro" id="IPR036859">
    <property type="entry name" value="CAP-Gly_dom_sf"/>
</dbReference>
<feature type="region of interest" description="Disordered" evidence="8">
    <location>
        <begin position="178"/>
        <end position="208"/>
    </location>
</feature>
<evidence type="ECO:0000256" key="3">
    <source>
        <dbReference type="ARBA" id="ARBA00022701"/>
    </source>
</evidence>
<gene>
    <name evidence="11" type="primary">LOC106812089</name>
</gene>
<evidence type="ECO:0000259" key="9">
    <source>
        <dbReference type="PROSITE" id="PS50245"/>
    </source>
</evidence>
<evidence type="ECO:0000256" key="5">
    <source>
        <dbReference type="ARBA" id="ARBA00023054"/>
    </source>
</evidence>
<keyword evidence="10" id="KW-1185">Reference proteome</keyword>
<evidence type="ECO:0000256" key="4">
    <source>
        <dbReference type="ARBA" id="ARBA00022737"/>
    </source>
</evidence>
<proteinExistence type="predicted"/>
<keyword evidence="6" id="KW-0206">Cytoskeleton</keyword>
<feature type="region of interest" description="Disordered" evidence="8">
    <location>
        <begin position="954"/>
        <end position="976"/>
    </location>
</feature>
<dbReference type="Gene3D" id="2.30.30.190">
    <property type="entry name" value="CAP Gly-rich-like domain"/>
    <property type="match status" value="2"/>
</dbReference>